<dbReference type="InterPro" id="IPR019772">
    <property type="entry name" value="Ferrochelatase_AS"/>
</dbReference>
<dbReference type="InterPro" id="IPR033659">
    <property type="entry name" value="Ferrochelatase_N"/>
</dbReference>
<dbReference type="STRING" id="497965.Cyan7822_3652"/>
<feature type="binding site" evidence="7">
    <location>
        <position position="277"/>
    </location>
    <ligand>
        <name>Fe(2+)</name>
        <dbReference type="ChEBI" id="CHEBI:29033"/>
    </ligand>
</feature>
<comment type="function">
    <text evidence="7 8">Catalyzes the ferrous insertion into protoporphyrin IX.</text>
</comment>
<dbReference type="EMBL" id="CP002198">
    <property type="protein sequence ID" value="ADN15589.1"/>
    <property type="molecule type" value="Genomic_DNA"/>
</dbReference>
<dbReference type="PROSITE" id="PS00534">
    <property type="entry name" value="FERROCHELATASE"/>
    <property type="match status" value="1"/>
</dbReference>
<dbReference type="GO" id="GO:0005737">
    <property type="term" value="C:cytoplasm"/>
    <property type="evidence" value="ECO:0007669"/>
    <property type="project" value="UniProtKB-SubCell"/>
</dbReference>
<accession>E0UGZ0</accession>
<keyword evidence="5 7" id="KW-0627">Porphyrin biosynthesis</keyword>
<proteinExistence type="inferred from homology"/>
<dbReference type="RefSeq" id="WP_013323658.1">
    <property type="nucleotide sequence ID" value="NC_014501.1"/>
</dbReference>
<dbReference type="CDD" id="cd00419">
    <property type="entry name" value="Ferrochelatase_C"/>
    <property type="match status" value="1"/>
</dbReference>
<evidence type="ECO:0000256" key="7">
    <source>
        <dbReference type="HAMAP-Rule" id="MF_00323"/>
    </source>
</evidence>
<dbReference type="AlphaFoldDB" id="E0UGZ0"/>
<reference evidence="10" key="1">
    <citation type="journal article" date="2011" name="MBio">
        <title>Novel metabolic attributes of the genus Cyanothece, comprising a group of unicellular nitrogen-fixing Cyanobacteria.</title>
        <authorList>
            <person name="Bandyopadhyay A."/>
            <person name="Elvitigala T."/>
            <person name="Welsh E."/>
            <person name="Stockel J."/>
            <person name="Liberton M."/>
            <person name="Min H."/>
            <person name="Sherman L.A."/>
            <person name="Pakrasi H.B."/>
        </authorList>
    </citation>
    <scope>NUCLEOTIDE SEQUENCE [LARGE SCALE GENOMIC DNA]</scope>
    <source>
        <strain evidence="10">PCC 7822</strain>
    </source>
</reference>
<dbReference type="PANTHER" id="PTHR11108:SF1">
    <property type="entry name" value="FERROCHELATASE, MITOCHONDRIAL"/>
    <property type="match status" value="1"/>
</dbReference>
<name>E0UGZ0_GLOV7</name>
<dbReference type="SUPFAM" id="SSF53800">
    <property type="entry name" value="Chelatase"/>
    <property type="match status" value="1"/>
</dbReference>
<dbReference type="GO" id="GO:0006783">
    <property type="term" value="P:heme biosynthetic process"/>
    <property type="evidence" value="ECO:0007669"/>
    <property type="project" value="UniProtKB-UniRule"/>
</dbReference>
<comment type="catalytic activity">
    <reaction evidence="6">
        <text>Fe-coproporphyrin III + 2 H(+) = coproporphyrin III + Fe(2+)</text>
        <dbReference type="Rhea" id="RHEA:49572"/>
        <dbReference type="ChEBI" id="CHEBI:15378"/>
        <dbReference type="ChEBI" id="CHEBI:29033"/>
        <dbReference type="ChEBI" id="CHEBI:68438"/>
        <dbReference type="ChEBI" id="CHEBI:131725"/>
        <dbReference type="EC" id="4.99.1.9"/>
    </reaction>
    <physiologicalReaction direction="right-to-left" evidence="6">
        <dbReference type="Rhea" id="RHEA:49574"/>
    </physiologicalReaction>
</comment>
<evidence type="ECO:0000256" key="2">
    <source>
        <dbReference type="ARBA" id="ARBA00023004"/>
    </source>
</evidence>
<dbReference type="InterPro" id="IPR001015">
    <property type="entry name" value="Ferrochelatase"/>
</dbReference>
<keyword evidence="10" id="KW-1185">Reference proteome</keyword>
<dbReference type="EC" id="4.98.1.1" evidence="7 8"/>
<sequence length="387" mass="44280">MGRVGVLLLNLGGPDRIEDVRPFLFNLFSDPEIIRLPVPWLQKPLAWLISSLRAKKSQENYQQIGGGSPLRKITEAQAEALEKRLEEIGQPAQIYIGMRYWHPFTEEAIARIKRDQITKLVILPLYPQFSISTSGSSFRVLEEMWKQDPSLSQIEYTLIPSWYNSLGYLQAMADLIHQELTEIANPDQVEIFFSAHGVPQSYVDEAGDPYQKEIEECTRLIMKTLNRPNPYTLAYQSRVGPVEWLKPYTEDALKELGEQGVKEILVIPISFVSEHIETLQEIDIEYREVAEEAGIEDFHRVPALNTHPIFIDSLAQLVVQSLQENPCTFEQITHPKKNMKMYPQERWEWGMTSAAEVWNGRLAMLGFIALMIELITGHGPLHLVGLL</sequence>
<evidence type="ECO:0000256" key="8">
    <source>
        <dbReference type="RuleBase" id="RU000607"/>
    </source>
</evidence>
<dbReference type="Gene3D" id="3.40.50.1400">
    <property type="match status" value="2"/>
</dbReference>
<dbReference type="eggNOG" id="COG0276">
    <property type="taxonomic scope" value="Bacteria"/>
</dbReference>
<dbReference type="PANTHER" id="PTHR11108">
    <property type="entry name" value="FERROCHELATASE"/>
    <property type="match status" value="1"/>
</dbReference>
<comment type="pathway">
    <text evidence="7 8">Porphyrin-containing compound metabolism; protoheme biosynthesis; protoheme from protoporphyrin-IX: step 1/1.</text>
</comment>
<dbReference type="HAMAP" id="MF_00323">
    <property type="entry name" value="Ferrochelatase"/>
    <property type="match status" value="1"/>
</dbReference>
<dbReference type="SUPFAM" id="SSF103511">
    <property type="entry name" value="Chlorophyll a-b binding protein"/>
    <property type="match status" value="1"/>
</dbReference>
<comment type="similarity">
    <text evidence="7 8">Belongs to the ferrochelatase family.</text>
</comment>
<dbReference type="CDD" id="cd03411">
    <property type="entry name" value="Ferrochelatase_N"/>
    <property type="match status" value="1"/>
</dbReference>
<dbReference type="KEGG" id="cyj:Cyan7822_3652"/>
<keyword evidence="2 7" id="KW-0408">Iron</keyword>
<dbReference type="GO" id="GO:0004325">
    <property type="term" value="F:ferrochelatase activity"/>
    <property type="evidence" value="ECO:0007669"/>
    <property type="project" value="UniProtKB-UniRule"/>
</dbReference>
<evidence type="ECO:0000256" key="4">
    <source>
        <dbReference type="ARBA" id="ARBA00023239"/>
    </source>
</evidence>
<protein>
    <recommendedName>
        <fullName evidence="7 8">Ferrochelatase</fullName>
        <ecNumber evidence="7 8">4.98.1.1</ecNumber>
    </recommendedName>
    <alternativeName>
        <fullName evidence="7">Heme synthase</fullName>
    </alternativeName>
    <alternativeName>
        <fullName evidence="7">Protoheme ferro-lyase</fullName>
    </alternativeName>
</protein>
<dbReference type="FunFam" id="3.40.50.1400:FF:000006">
    <property type="entry name" value="Ferrochelatase"/>
    <property type="match status" value="1"/>
</dbReference>
<organism evidence="9 10">
    <name type="scientific">Gloeothece verrucosa (strain PCC 7822)</name>
    <name type="common">Cyanothece sp. (strain PCC 7822)</name>
    <dbReference type="NCBI Taxonomy" id="497965"/>
    <lineage>
        <taxon>Bacteria</taxon>
        <taxon>Bacillati</taxon>
        <taxon>Cyanobacteriota</taxon>
        <taxon>Cyanophyceae</taxon>
        <taxon>Oscillatoriophycideae</taxon>
        <taxon>Chroococcales</taxon>
        <taxon>Aphanothecaceae</taxon>
        <taxon>Gloeothece</taxon>
        <taxon>Gloeothece verrucosa</taxon>
    </lineage>
</organism>
<evidence type="ECO:0000313" key="9">
    <source>
        <dbReference type="EMBL" id="ADN15589.1"/>
    </source>
</evidence>
<comment type="subcellular location">
    <subcellularLocation>
        <location evidence="7 8">Cytoplasm</location>
    </subcellularLocation>
</comment>
<keyword evidence="7 8" id="KW-0963">Cytoplasm</keyword>
<dbReference type="OrthoDB" id="9809741at2"/>
<comment type="catalytic activity">
    <reaction evidence="7 8">
        <text>heme b + 2 H(+) = protoporphyrin IX + Fe(2+)</text>
        <dbReference type="Rhea" id="RHEA:22584"/>
        <dbReference type="ChEBI" id="CHEBI:15378"/>
        <dbReference type="ChEBI" id="CHEBI:29033"/>
        <dbReference type="ChEBI" id="CHEBI:57306"/>
        <dbReference type="ChEBI" id="CHEBI:60344"/>
        <dbReference type="EC" id="4.98.1.1"/>
    </reaction>
</comment>
<dbReference type="HOGENOM" id="CLU_018884_4_1_3"/>
<evidence type="ECO:0000256" key="3">
    <source>
        <dbReference type="ARBA" id="ARBA00023133"/>
    </source>
</evidence>
<dbReference type="Proteomes" id="UP000008206">
    <property type="component" value="Chromosome"/>
</dbReference>
<dbReference type="UniPathway" id="UPA00252">
    <property type="reaction ID" value="UER00325"/>
</dbReference>
<keyword evidence="3 7" id="KW-0350">Heme biosynthesis</keyword>
<dbReference type="InterPro" id="IPR033644">
    <property type="entry name" value="Ferrochelatase_C"/>
</dbReference>
<feature type="binding site" evidence="7">
    <location>
        <position position="196"/>
    </location>
    <ligand>
        <name>Fe(2+)</name>
        <dbReference type="ChEBI" id="CHEBI:29033"/>
    </ligand>
</feature>
<dbReference type="NCBIfam" id="TIGR00109">
    <property type="entry name" value="hemH"/>
    <property type="match status" value="1"/>
</dbReference>
<dbReference type="GO" id="GO:0046872">
    <property type="term" value="F:metal ion binding"/>
    <property type="evidence" value="ECO:0007669"/>
    <property type="project" value="UniProtKB-KW"/>
</dbReference>
<evidence type="ECO:0000256" key="6">
    <source>
        <dbReference type="ARBA" id="ARBA00024536"/>
    </source>
</evidence>
<gene>
    <name evidence="7" type="primary">hemH</name>
    <name evidence="9" type="ordered locus">Cyan7822_3652</name>
</gene>
<evidence type="ECO:0000256" key="5">
    <source>
        <dbReference type="ARBA" id="ARBA00023244"/>
    </source>
</evidence>
<evidence type="ECO:0000256" key="1">
    <source>
        <dbReference type="ARBA" id="ARBA00022723"/>
    </source>
</evidence>
<evidence type="ECO:0000313" key="10">
    <source>
        <dbReference type="Proteomes" id="UP000008206"/>
    </source>
</evidence>
<keyword evidence="1 7" id="KW-0479">Metal-binding</keyword>
<dbReference type="Pfam" id="PF00762">
    <property type="entry name" value="Ferrochelatase"/>
    <property type="match status" value="1"/>
</dbReference>
<keyword evidence="4 7" id="KW-0456">Lyase</keyword>